<evidence type="ECO:0000256" key="5">
    <source>
        <dbReference type="ARBA" id="ARBA00022801"/>
    </source>
</evidence>
<keyword evidence="4 7" id="KW-0732">Signal</keyword>
<keyword evidence="6" id="KW-0862">Zinc</keyword>
<evidence type="ECO:0000313" key="9">
    <source>
        <dbReference type="EMBL" id="BDM71051.1"/>
    </source>
</evidence>
<gene>
    <name evidence="9" type="ORF">HEK616_45380</name>
</gene>
<keyword evidence="2" id="KW-0645">Protease</keyword>
<evidence type="ECO:0000259" key="8">
    <source>
        <dbReference type="Pfam" id="PF04389"/>
    </source>
</evidence>
<keyword evidence="5" id="KW-0378">Hydrolase</keyword>
<dbReference type="InterPro" id="IPR007484">
    <property type="entry name" value="Peptidase_M28"/>
</dbReference>
<evidence type="ECO:0000256" key="7">
    <source>
        <dbReference type="SAM" id="SignalP"/>
    </source>
</evidence>
<evidence type="ECO:0000256" key="6">
    <source>
        <dbReference type="ARBA" id="ARBA00022833"/>
    </source>
</evidence>
<dbReference type="PANTHER" id="PTHR12147">
    <property type="entry name" value="METALLOPEPTIDASE M28 FAMILY MEMBER"/>
    <property type="match status" value="1"/>
</dbReference>
<dbReference type="Proteomes" id="UP001059597">
    <property type="component" value="Chromosome"/>
</dbReference>
<dbReference type="Gene3D" id="2.60.120.260">
    <property type="entry name" value="Galactose-binding domain-like"/>
    <property type="match status" value="1"/>
</dbReference>
<evidence type="ECO:0000256" key="3">
    <source>
        <dbReference type="ARBA" id="ARBA00022723"/>
    </source>
</evidence>
<name>A0ABN6R2A7_STRNI</name>
<dbReference type="PANTHER" id="PTHR12147:SF26">
    <property type="entry name" value="PEPTIDASE M28 DOMAIN-CONTAINING PROTEIN"/>
    <property type="match status" value="1"/>
</dbReference>
<organism evidence="9 10">
    <name type="scientific">Streptomyces nigrescens</name>
    <dbReference type="NCBI Taxonomy" id="1920"/>
    <lineage>
        <taxon>Bacteria</taxon>
        <taxon>Bacillati</taxon>
        <taxon>Actinomycetota</taxon>
        <taxon>Actinomycetes</taxon>
        <taxon>Kitasatosporales</taxon>
        <taxon>Streptomycetaceae</taxon>
        <taxon>Streptomyces</taxon>
    </lineage>
</organism>
<dbReference type="EMBL" id="AP026073">
    <property type="protein sequence ID" value="BDM71051.1"/>
    <property type="molecule type" value="Genomic_DNA"/>
</dbReference>
<comment type="similarity">
    <text evidence="1">Belongs to the peptidase M28 family. M28A subfamily.</text>
</comment>
<dbReference type="CDD" id="cd03876">
    <property type="entry name" value="M28_SGAP_like"/>
    <property type="match status" value="1"/>
</dbReference>
<feature type="signal peptide" evidence="7">
    <location>
        <begin position="1"/>
        <end position="28"/>
    </location>
</feature>
<accession>A0ABN6R2A7</accession>
<reference evidence="9" key="1">
    <citation type="submission" date="2022-06" db="EMBL/GenBank/DDBJ databases">
        <title>Complete genome sequence of Streptomyces nigrescens HEK616.</title>
        <authorList>
            <person name="Asamizu S."/>
            <person name="Onaka H."/>
        </authorList>
    </citation>
    <scope>NUCLEOTIDE SEQUENCE</scope>
    <source>
        <strain evidence="9">HEK616</strain>
    </source>
</reference>
<feature type="domain" description="Peptidase M28" evidence="8">
    <location>
        <begin position="125"/>
        <end position="329"/>
    </location>
</feature>
<sequence length="598" mass="60627">MLRRFAVTGASLAVTLAAALLTTAPASAAPVAAAHVTATPATATSPGPARHALAADDAPDVDVTKVQAHLTELNAIANRNGGTRKSSGQGYRDSIAYVKGRLQAAGYTVTEQPCTSGCASGAGPNLIAEWPQGDTSSVYMFGSHLDSVGAGPGINDNGSGSAALLETALTLAERHPAMAARARFAWWTDEEQGLNGSDFYVGSLSSTERSRIKAYYNFDMIASPNGGYFINHLTSAAAQPMKAYWDSLGLQPEENTEGAGRSDDYSFEQAGIPTSGYAMGASARKTSAQAAKWGGTANRAYDSCYHQSCDTTANINVTGLDRSVDGIASTLWKLAVARSTPANDFSLTATPASGGVAPGESLTTTIATQTTSGSAQTVALSASGAPAGVTVSFSPGSVTSGANATMTVATAASTAPGTYPLTVTGTGSGPGAVTHTTSFSLTVKGAGGCAAGQLLANGGFENGTSPWTGDTGTIGAHTGQSAHGGSRFAWLGGYGSTATDTLSQSLTVPAGCAKATLAYWLHIDTAESGGTAYDTFRVKVGNTTLTTLSNTDAAPGYAQHTLDLSPYVGQRITLTFTATEDSSLQTSFVLDDTSLQVS</sequence>
<dbReference type="Gene3D" id="3.40.630.10">
    <property type="entry name" value="Zn peptidases"/>
    <property type="match status" value="1"/>
</dbReference>
<keyword evidence="10" id="KW-1185">Reference proteome</keyword>
<evidence type="ECO:0000256" key="2">
    <source>
        <dbReference type="ARBA" id="ARBA00022670"/>
    </source>
</evidence>
<evidence type="ECO:0000313" key="10">
    <source>
        <dbReference type="Proteomes" id="UP001059597"/>
    </source>
</evidence>
<evidence type="ECO:0000256" key="4">
    <source>
        <dbReference type="ARBA" id="ARBA00022729"/>
    </source>
</evidence>
<dbReference type="InterPro" id="IPR045175">
    <property type="entry name" value="M28_fam"/>
</dbReference>
<dbReference type="SUPFAM" id="SSF53187">
    <property type="entry name" value="Zn-dependent exopeptidases"/>
    <property type="match status" value="1"/>
</dbReference>
<feature type="chain" id="PRO_5045398221" description="Peptidase M28 domain-containing protein" evidence="7">
    <location>
        <begin position="29"/>
        <end position="598"/>
    </location>
</feature>
<evidence type="ECO:0000256" key="1">
    <source>
        <dbReference type="ARBA" id="ARBA00005957"/>
    </source>
</evidence>
<dbReference type="Pfam" id="PF04389">
    <property type="entry name" value="Peptidase_M28"/>
    <property type="match status" value="1"/>
</dbReference>
<dbReference type="InterPro" id="IPR041756">
    <property type="entry name" value="M28_SGAP-like"/>
</dbReference>
<proteinExistence type="inferred from homology"/>
<protein>
    <recommendedName>
        <fullName evidence="8">Peptidase M28 domain-containing protein</fullName>
    </recommendedName>
</protein>
<keyword evidence="3" id="KW-0479">Metal-binding</keyword>